<sequence length="113" mass="12145">MVTPVAGDDAERHAQIARGTLHDGRAGAEVAGAFRGGDHRMGCLEFDRAGEIESLALQDQTFTDDGCEIDVEVGGIEFMWGGYDLNGTLSTSMCPAEVVNQPARLLLRCLHRP</sequence>
<gene>
    <name evidence="1" type="ORF">GCM10010497_55320</name>
</gene>
<name>A0AAV4KTV7_9ACTN</name>
<evidence type="ECO:0000313" key="1">
    <source>
        <dbReference type="EMBL" id="GGR44829.1"/>
    </source>
</evidence>
<evidence type="ECO:0000313" key="2">
    <source>
        <dbReference type="Proteomes" id="UP000642014"/>
    </source>
</evidence>
<comment type="caution">
    <text evidence="1">The sequence shown here is derived from an EMBL/GenBank/DDBJ whole genome shotgun (WGS) entry which is preliminary data.</text>
</comment>
<organism evidence="1 2">
    <name type="scientific">Streptomyces cinereoruber</name>
    <dbReference type="NCBI Taxonomy" id="67260"/>
    <lineage>
        <taxon>Bacteria</taxon>
        <taxon>Bacillati</taxon>
        <taxon>Actinomycetota</taxon>
        <taxon>Actinomycetes</taxon>
        <taxon>Kitasatosporales</taxon>
        <taxon>Streptomycetaceae</taxon>
        <taxon>Streptomyces</taxon>
    </lineage>
</organism>
<dbReference type="EMBL" id="BMSJ01000012">
    <property type="protein sequence ID" value="GGR44829.1"/>
    <property type="molecule type" value="Genomic_DNA"/>
</dbReference>
<reference evidence="1 2" key="1">
    <citation type="journal article" date="2014" name="Int. J. Syst. Evol. Microbiol.">
        <title>Complete genome sequence of Corynebacterium casei LMG S-19264T (=DSM 44701T), isolated from a smear-ripened cheese.</title>
        <authorList>
            <consortium name="US DOE Joint Genome Institute (JGI-PGF)"/>
            <person name="Walter F."/>
            <person name="Albersmeier A."/>
            <person name="Kalinowski J."/>
            <person name="Ruckert C."/>
        </authorList>
    </citation>
    <scope>NUCLEOTIDE SEQUENCE [LARGE SCALE GENOMIC DNA]</scope>
    <source>
        <strain evidence="1 2">JCM 4205</strain>
    </source>
</reference>
<protein>
    <submittedName>
        <fullName evidence="1">Uncharacterized protein</fullName>
    </submittedName>
</protein>
<accession>A0AAV4KTV7</accession>
<dbReference type="AlphaFoldDB" id="A0AAV4KTV7"/>
<proteinExistence type="predicted"/>
<dbReference type="Proteomes" id="UP000642014">
    <property type="component" value="Unassembled WGS sequence"/>
</dbReference>